<evidence type="ECO:0000256" key="5">
    <source>
        <dbReference type="ARBA" id="ARBA00022723"/>
    </source>
</evidence>
<comment type="caution">
    <text evidence="11">The sequence shown here is derived from an EMBL/GenBank/DDBJ whole genome shotgun (WGS) entry which is preliminary data.</text>
</comment>
<organism evidence="11 12">
    <name type="scientific">Powellomyces hirtus</name>
    <dbReference type="NCBI Taxonomy" id="109895"/>
    <lineage>
        <taxon>Eukaryota</taxon>
        <taxon>Fungi</taxon>
        <taxon>Fungi incertae sedis</taxon>
        <taxon>Chytridiomycota</taxon>
        <taxon>Chytridiomycota incertae sedis</taxon>
        <taxon>Chytridiomycetes</taxon>
        <taxon>Spizellomycetales</taxon>
        <taxon>Powellomycetaceae</taxon>
        <taxon>Powellomyces</taxon>
    </lineage>
</organism>
<keyword evidence="7 10" id="KW-0411">Iron-sulfur</keyword>
<evidence type="ECO:0000256" key="8">
    <source>
        <dbReference type="ARBA" id="ARBA00034128"/>
    </source>
</evidence>
<sequence>MSSALQGPTTFADDGSAVLSRVIEVPVHDEIPRSQIEDAYDIDRTVSYLNSSEFSKIALQFPDELLADAAQVSTLLKAQTGRDIYVLADTTFGSCCVDEIAAEHAYAELVIHYGRACLSPTSRIPVFYVFPKAAMDVGHCVEAFKQVYARDLEQPILIMSDVVHQHSMDALVKALSAGGYTGIIPSYIASATYDPRPASKGDAAPLSAGCCQKTETCCRSSLHDETPCDRSPTSVTAPIGSRKQCSRRYSLADNQTLANYSIFYVGAESLSLTNLVITHNTNEISSYNPLTKIIRNEKTNSGRLLMRRYFMVQKAKDAEVIGIVVGTLGAANYLAVIHQIQRLISAAGKKSYLLAVGKPNVAKLANFLEVDCFVLVACAENSLLDSKEFLRPIVTPFELELALVDGRDWTGAYETDLEILNPRLASGASELLATQDLRSQAADKDGTGDHSDEEPYFSLVTGGYKQAPGQATRSARAEAPQVSSADDMGQLTLRNEKSTLTVSSLNSAGARFLNEKRTFRGLVSDVGRTDVTTAVEGRRGIARGYIDETGKSDQMSK</sequence>
<dbReference type="PANTHER" id="PTHR10762:SF2">
    <property type="entry name" value="2-(3-AMINO-3-CARBOXYPROPYL)HISTIDINE SYNTHASE SUBUNIT 2"/>
    <property type="match status" value="1"/>
</dbReference>
<dbReference type="AlphaFoldDB" id="A0A507E8A7"/>
<dbReference type="PANTHER" id="PTHR10762">
    <property type="entry name" value="DIPHTHAMIDE BIOSYNTHESIS PROTEIN"/>
    <property type="match status" value="1"/>
</dbReference>
<evidence type="ECO:0000313" key="11">
    <source>
        <dbReference type="EMBL" id="TPX60034.1"/>
    </source>
</evidence>
<comment type="function">
    <text evidence="9">Required for the first step of diphthamide biosynthesis, a post-translational modification of histidine which occurs in elongation factor 2. DPH1 and DPH2 transfer a 3-amino-3-carboxypropyl (ACP) group from S-adenosyl-L-methionine (SAM) to a histidine residue, the reaction is assisted by a reduction system comprising DPH3 and a NADH-dependent reductase, predominantly CBR1. Facilitates the reduction of the catalytic iron-sulfur cluster found in the DPH1 subunit.</text>
</comment>
<evidence type="ECO:0000256" key="1">
    <source>
        <dbReference type="ARBA" id="ARBA00001966"/>
    </source>
</evidence>
<dbReference type="InterPro" id="IPR042265">
    <property type="entry name" value="DPH1/DPH2_3"/>
</dbReference>
<comment type="subcellular location">
    <subcellularLocation>
        <location evidence="10">Cytoplasm</location>
    </subcellularLocation>
</comment>
<evidence type="ECO:0000256" key="7">
    <source>
        <dbReference type="ARBA" id="ARBA00023014"/>
    </source>
</evidence>
<dbReference type="GO" id="GO:0017183">
    <property type="term" value="P:protein histidyl modification to diphthamide"/>
    <property type="evidence" value="ECO:0007669"/>
    <property type="project" value="UniProtKB-UniPathway"/>
</dbReference>
<comment type="pathway">
    <text evidence="2 10">Protein modification; peptidyl-diphthamide biosynthesis.</text>
</comment>
<dbReference type="Proteomes" id="UP000318582">
    <property type="component" value="Unassembled WGS sequence"/>
</dbReference>
<protein>
    <recommendedName>
        <fullName evidence="4 10">2-(3-amino-3-carboxypropyl)histidine synthase subunit 2</fullName>
    </recommendedName>
</protein>
<keyword evidence="12" id="KW-1185">Reference proteome</keyword>
<dbReference type="GO" id="GO:0051536">
    <property type="term" value="F:iron-sulfur cluster binding"/>
    <property type="evidence" value="ECO:0007669"/>
    <property type="project" value="UniProtKB-KW"/>
</dbReference>
<dbReference type="NCBIfam" id="TIGR00272">
    <property type="entry name" value="DPH2"/>
    <property type="match status" value="1"/>
</dbReference>
<comment type="cofactor">
    <cofactor evidence="1">
        <name>[4Fe-4S] cluster</name>
        <dbReference type="ChEBI" id="CHEBI:49883"/>
    </cofactor>
</comment>
<dbReference type="InterPro" id="IPR010014">
    <property type="entry name" value="DHP2"/>
</dbReference>
<dbReference type="UniPathway" id="UPA00559"/>
<dbReference type="STRING" id="109895.A0A507E8A7"/>
<comment type="similarity">
    <text evidence="3 10">Belongs to the DPH1/DPH2 family. DPH2 subfamily.</text>
</comment>
<evidence type="ECO:0000256" key="2">
    <source>
        <dbReference type="ARBA" id="ARBA00005156"/>
    </source>
</evidence>
<reference evidence="11 12" key="1">
    <citation type="journal article" date="2019" name="Sci. Rep.">
        <title>Comparative genomics of chytrid fungi reveal insights into the obligate biotrophic and pathogenic lifestyle of Synchytrium endobioticum.</title>
        <authorList>
            <person name="van de Vossenberg B.T.L.H."/>
            <person name="Warris S."/>
            <person name="Nguyen H.D.T."/>
            <person name="van Gent-Pelzer M.P.E."/>
            <person name="Joly D.L."/>
            <person name="van de Geest H.C."/>
            <person name="Bonants P.J.M."/>
            <person name="Smith D.S."/>
            <person name="Levesque C.A."/>
            <person name="van der Lee T.A.J."/>
        </authorList>
    </citation>
    <scope>NUCLEOTIDE SEQUENCE [LARGE SCALE GENOMIC DNA]</scope>
    <source>
        <strain evidence="11 12">CBS 809.83</strain>
    </source>
</reference>
<evidence type="ECO:0000256" key="3">
    <source>
        <dbReference type="ARBA" id="ARBA00006179"/>
    </source>
</evidence>
<proteinExistence type="inferred from homology"/>
<gene>
    <name evidence="11" type="ORF">PhCBS80983_g02045</name>
</gene>
<dbReference type="FunFam" id="3.40.50.11840:FF:000002">
    <property type="entry name" value="2-(3-amino-3-carboxypropyl)histidine synthase subunit 2"/>
    <property type="match status" value="1"/>
</dbReference>
<evidence type="ECO:0000256" key="10">
    <source>
        <dbReference type="RuleBase" id="RU364133"/>
    </source>
</evidence>
<dbReference type="SFLD" id="SFLDF00408">
    <property type="entry name" value="Diphthamide_biosynthesis_famil"/>
    <property type="match status" value="1"/>
</dbReference>
<evidence type="ECO:0000313" key="12">
    <source>
        <dbReference type="Proteomes" id="UP000318582"/>
    </source>
</evidence>
<evidence type="ECO:0000256" key="9">
    <source>
        <dbReference type="ARBA" id="ARBA00054092"/>
    </source>
</evidence>
<evidence type="ECO:0000256" key="6">
    <source>
        <dbReference type="ARBA" id="ARBA00023004"/>
    </source>
</evidence>
<dbReference type="GO" id="GO:0046872">
    <property type="term" value="F:metal ion binding"/>
    <property type="evidence" value="ECO:0007669"/>
    <property type="project" value="UniProtKB-KW"/>
</dbReference>
<dbReference type="Gene3D" id="3.40.50.11840">
    <property type="entry name" value="Diphthamide synthesis DPH1/DPH2 domain 1"/>
    <property type="match status" value="1"/>
</dbReference>
<dbReference type="GO" id="GO:0005737">
    <property type="term" value="C:cytoplasm"/>
    <property type="evidence" value="ECO:0007669"/>
    <property type="project" value="UniProtKB-SubCell"/>
</dbReference>
<dbReference type="GO" id="GO:0090560">
    <property type="term" value="F:2-(3-amino-3-carboxypropyl)histidine synthase activity"/>
    <property type="evidence" value="ECO:0007669"/>
    <property type="project" value="InterPro"/>
</dbReference>
<accession>A0A507E8A7</accession>
<dbReference type="EMBL" id="QEAQ01000019">
    <property type="protein sequence ID" value="TPX60034.1"/>
    <property type="molecule type" value="Genomic_DNA"/>
</dbReference>
<comment type="subunit">
    <text evidence="8">Component of the 2-(3-amino-3-carboxypropyl)histidine synthase complex composed of DPH1, DPH2, DPH3 and a NADH-dependent reductase, predominantly CBR1.</text>
</comment>
<dbReference type="FunFam" id="3.40.50.11860:FF:000001">
    <property type="entry name" value="2-(3-amino-3-carboxypropyl)histidine synthase subunit 2"/>
    <property type="match status" value="1"/>
</dbReference>
<keyword evidence="10" id="KW-0963">Cytoplasm</keyword>
<dbReference type="InterPro" id="IPR042263">
    <property type="entry name" value="DPH1/DPH2_1"/>
</dbReference>
<keyword evidence="6 10" id="KW-0408">Iron</keyword>
<dbReference type="SFLD" id="SFLDS00032">
    <property type="entry name" value="Radical_SAM_3-amino-3-carboxyp"/>
    <property type="match status" value="1"/>
</dbReference>
<name>A0A507E8A7_9FUNG</name>
<dbReference type="SFLD" id="SFLDG01121">
    <property type="entry name" value="Diphthamide_biosynthesis"/>
    <property type="match status" value="1"/>
</dbReference>
<keyword evidence="5 10" id="KW-0479">Metal-binding</keyword>
<dbReference type="InterPro" id="IPR016435">
    <property type="entry name" value="DPH1/DPH2"/>
</dbReference>
<dbReference type="Gene3D" id="3.40.50.11860">
    <property type="entry name" value="Diphthamide synthesis DPH1/DPH2 domain 3"/>
    <property type="match status" value="1"/>
</dbReference>
<evidence type="ECO:0000256" key="4">
    <source>
        <dbReference type="ARBA" id="ARBA00021914"/>
    </source>
</evidence>
<dbReference type="NCBIfam" id="TIGR00322">
    <property type="entry name" value="diphth2_R"/>
    <property type="match status" value="1"/>
</dbReference>
<dbReference type="Pfam" id="PF01866">
    <property type="entry name" value="Diphthamide_syn"/>
    <property type="match status" value="1"/>
</dbReference>
<comment type="function">
    <text evidence="10">Required for the first step of diphthamide biosynthesis, a post-translational modification of histidine which occurs in elongation factor 2. DPH1 and DPH2 transfer a 3-amino-3-carboxypropyl (ACP) group from S-adenosyl-L-methionine (SAM) to a histidine residue, the reaction is assisted by a reduction system comprising DPH3 and a NADH-dependent reductase. Facilitates the reduction of the catalytic iron-sulfur cluster found in the DPH1 subunit.</text>
</comment>